<name>A0AA49Q044_9BACT</name>
<protein>
    <submittedName>
        <fullName evidence="5">Metallophosphoesterase family protein</fullName>
    </submittedName>
</protein>
<evidence type="ECO:0000256" key="2">
    <source>
        <dbReference type="SAM" id="SignalP"/>
    </source>
</evidence>
<dbReference type="Pfam" id="PF00149">
    <property type="entry name" value="Metallophos"/>
    <property type="match status" value="1"/>
</dbReference>
<feature type="chain" id="PRO_5041280862" evidence="2">
    <location>
        <begin position="24"/>
        <end position="469"/>
    </location>
</feature>
<dbReference type="Gene3D" id="2.60.40.380">
    <property type="entry name" value="Purple acid phosphatase-like, N-terminal"/>
    <property type="match status" value="1"/>
</dbReference>
<evidence type="ECO:0000259" key="4">
    <source>
        <dbReference type="Pfam" id="PF16656"/>
    </source>
</evidence>
<dbReference type="Gene3D" id="3.60.21.10">
    <property type="match status" value="1"/>
</dbReference>
<organism evidence="5">
    <name type="scientific">Roseihalotalea indica</name>
    <dbReference type="NCBI Taxonomy" id="2867963"/>
    <lineage>
        <taxon>Bacteria</taxon>
        <taxon>Pseudomonadati</taxon>
        <taxon>Bacteroidota</taxon>
        <taxon>Cytophagia</taxon>
        <taxon>Cytophagales</taxon>
        <taxon>Catalimonadaceae</taxon>
        <taxon>Roseihalotalea</taxon>
    </lineage>
</organism>
<dbReference type="PANTHER" id="PTHR22953:SF153">
    <property type="entry name" value="PURPLE ACID PHOSPHATASE"/>
    <property type="match status" value="1"/>
</dbReference>
<keyword evidence="1 2" id="KW-0732">Signal</keyword>
<dbReference type="EMBL" id="CP120682">
    <property type="protein sequence ID" value="WKN40161.1"/>
    <property type="molecule type" value="Genomic_DNA"/>
</dbReference>
<dbReference type="InterPro" id="IPR039331">
    <property type="entry name" value="PAPs-like"/>
</dbReference>
<proteinExistence type="predicted"/>
<dbReference type="InterPro" id="IPR008963">
    <property type="entry name" value="Purple_acid_Pase-like_N"/>
</dbReference>
<gene>
    <name evidence="5" type="ORF">K4G66_15815</name>
</gene>
<feature type="domain" description="Purple acid phosphatase N-terminal" evidence="4">
    <location>
        <begin position="43"/>
        <end position="144"/>
    </location>
</feature>
<dbReference type="GO" id="GO:0003993">
    <property type="term" value="F:acid phosphatase activity"/>
    <property type="evidence" value="ECO:0007669"/>
    <property type="project" value="InterPro"/>
</dbReference>
<dbReference type="InterPro" id="IPR015914">
    <property type="entry name" value="PAPs_N"/>
</dbReference>
<dbReference type="InterPro" id="IPR029052">
    <property type="entry name" value="Metallo-depent_PP-like"/>
</dbReference>
<reference evidence="5" key="2">
    <citation type="journal article" date="2024" name="Antonie Van Leeuwenhoek">
        <title>Roseihalotalea indica gen. nov., sp. nov., a halophilic Bacteroidetes from mesopelagic Southwest Indian Ocean with higher carbohydrate metabolic potential.</title>
        <authorList>
            <person name="Chen B."/>
            <person name="Zhang M."/>
            <person name="Lin D."/>
            <person name="Ye J."/>
            <person name="Tang K."/>
        </authorList>
    </citation>
    <scope>NUCLEOTIDE SEQUENCE</scope>
    <source>
        <strain evidence="5">TK19036</strain>
    </source>
</reference>
<dbReference type="Pfam" id="PF16656">
    <property type="entry name" value="Pur_ac_phosph_N"/>
    <property type="match status" value="1"/>
</dbReference>
<sequence>MTIRPTCLPALALLLLLSSLTYAQEEYSKPQFPVKWRLPSEQPDHIVLNFSDDPATTQSVTWRTDTRTKQAYGEIAIATAAPRFWRNAKRVEATTTTMDASRVKSAESKANYHSVTFTGLTPDTLYAYRVGDGEHWSEWIQFRTASQEAKPFSFLYVGDAQNNILDLWSRLIREGYRTAPDARFIIHAGDLVNDAHSELDWHEWFTAGGWIHRTLPSLPLPGNHEYEGYTELEEENDIEHLAVQWHPQFTLPENGPDSLKETAYYVDYQGTRIVVLNSNEMHEKQAAWADQVLTDNPHPWSVVSFHHPLFSASGDRDNEELRKLWKPIFDKHQVDIVLQGHDHSYARGRVEPLAENVPDGVNMRDVTGTVYVVSVSGGKMYDVKGNWDNYEASRDRTAENTQLFQLINIDGDTLRYEAYTAIGELYDAFELIKQEKGPNQFLELQDDAIPPFTHENTVPYDLKKTQGNE</sequence>
<feature type="signal peptide" evidence="2">
    <location>
        <begin position="1"/>
        <end position="23"/>
    </location>
</feature>
<evidence type="ECO:0000256" key="1">
    <source>
        <dbReference type="ARBA" id="ARBA00022729"/>
    </source>
</evidence>
<dbReference type="SUPFAM" id="SSF56300">
    <property type="entry name" value="Metallo-dependent phosphatases"/>
    <property type="match status" value="1"/>
</dbReference>
<evidence type="ECO:0000259" key="3">
    <source>
        <dbReference type="Pfam" id="PF00149"/>
    </source>
</evidence>
<accession>A0AA49Q044</accession>
<dbReference type="PANTHER" id="PTHR22953">
    <property type="entry name" value="ACID PHOSPHATASE RELATED"/>
    <property type="match status" value="1"/>
</dbReference>
<dbReference type="GO" id="GO:0046872">
    <property type="term" value="F:metal ion binding"/>
    <property type="evidence" value="ECO:0007669"/>
    <property type="project" value="InterPro"/>
</dbReference>
<dbReference type="InterPro" id="IPR004843">
    <property type="entry name" value="Calcineurin-like_PHP"/>
</dbReference>
<evidence type="ECO:0000313" key="5">
    <source>
        <dbReference type="EMBL" id="WKN40161.1"/>
    </source>
</evidence>
<dbReference type="InterPro" id="IPR003961">
    <property type="entry name" value="FN3_dom"/>
</dbReference>
<dbReference type="SUPFAM" id="SSF49363">
    <property type="entry name" value="Purple acid phosphatase, N-terminal domain"/>
    <property type="match status" value="1"/>
</dbReference>
<feature type="domain" description="Calcineurin-like phosphoesterase" evidence="3">
    <location>
        <begin position="154"/>
        <end position="345"/>
    </location>
</feature>
<dbReference type="CDD" id="cd00063">
    <property type="entry name" value="FN3"/>
    <property type="match status" value="1"/>
</dbReference>
<reference evidence="5" key="1">
    <citation type="journal article" date="2023" name="Comput. Struct. Biotechnol. J.">
        <title>Discovery of a novel marine Bacteroidetes with a rich repertoire of carbohydrate-active enzymes.</title>
        <authorList>
            <person name="Chen B."/>
            <person name="Liu G."/>
            <person name="Chen Q."/>
            <person name="Wang H."/>
            <person name="Liu L."/>
            <person name="Tang K."/>
        </authorList>
    </citation>
    <scope>NUCLEOTIDE SEQUENCE</scope>
    <source>
        <strain evidence="5">TK19036</strain>
    </source>
</reference>
<dbReference type="AlphaFoldDB" id="A0AA49Q044"/>